<dbReference type="RefSeq" id="WP_111502427.1">
    <property type="nucleotide sequence ID" value="NZ_QKYN01000073.1"/>
</dbReference>
<reference evidence="2 3" key="1">
    <citation type="submission" date="2018-06" db="EMBL/GenBank/DDBJ databases">
        <title>Streptacidiphilus pinicola sp. nov., isolated from pine grove soil.</title>
        <authorList>
            <person name="Roh S.G."/>
            <person name="Park S."/>
            <person name="Kim M.-K."/>
            <person name="Yun B.-R."/>
            <person name="Park J."/>
            <person name="Kim M.J."/>
            <person name="Kim Y.S."/>
            <person name="Kim S.B."/>
        </authorList>
    </citation>
    <scope>NUCLEOTIDE SEQUENCE [LARGE SCALE GENOMIC DNA]</scope>
    <source>
        <strain evidence="2 3">MMS16-CNU450</strain>
    </source>
</reference>
<evidence type="ECO:0000313" key="2">
    <source>
        <dbReference type="EMBL" id="RAG84043.1"/>
    </source>
</evidence>
<evidence type="ECO:0000256" key="1">
    <source>
        <dbReference type="SAM" id="MobiDB-lite"/>
    </source>
</evidence>
<keyword evidence="3" id="KW-1185">Reference proteome</keyword>
<comment type="caution">
    <text evidence="2">The sequence shown here is derived from an EMBL/GenBank/DDBJ whole genome shotgun (WGS) entry which is preliminary data.</text>
</comment>
<feature type="region of interest" description="Disordered" evidence="1">
    <location>
        <begin position="139"/>
        <end position="165"/>
    </location>
</feature>
<evidence type="ECO:0000313" key="3">
    <source>
        <dbReference type="Proteomes" id="UP000248889"/>
    </source>
</evidence>
<name>A0A2X0IKB3_9ACTN</name>
<protein>
    <submittedName>
        <fullName evidence="2">Uncharacterized protein</fullName>
    </submittedName>
</protein>
<proteinExistence type="predicted"/>
<accession>A0A2X0IKB3</accession>
<sequence length="165" mass="18320">MRWLERRRLARQFVPGHGFRFWRERRLTRRQILAELEQQGLVNARQALERTHLEKIRRSVEQRTRAMGDRSSEIADSLRIARELPGRTDPQLASTTLVGSAGGVFKAINTGPDALKALEDPDAAAAMLAITSGLDTMFRTLGPPPDSLKTEAAPGPQPLTGGSRR</sequence>
<dbReference type="AlphaFoldDB" id="A0A2X0IKB3"/>
<organism evidence="2 3">
    <name type="scientific">Streptacidiphilus pinicola</name>
    <dbReference type="NCBI Taxonomy" id="2219663"/>
    <lineage>
        <taxon>Bacteria</taxon>
        <taxon>Bacillati</taxon>
        <taxon>Actinomycetota</taxon>
        <taxon>Actinomycetes</taxon>
        <taxon>Kitasatosporales</taxon>
        <taxon>Streptomycetaceae</taxon>
        <taxon>Streptacidiphilus</taxon>
    </lineage>
</organism>
<dbReference type="EMBL" id="QKYN01000073">
    <property type="protein sequence ID" value="RAG84043.1"/>
    <property type="molecule type" value="Genomic_DNA"/>
</dbReference>
<dbReference type="Proteomes" id="UP000248889">
    <property type="component" value="Unassembled WGS sequence"/>
</dbReference>
<gene>
    <name evidence="2" type="ORF">DN069_19280</name>
</gene>